<accession>A0AAU8B7T2</accession>
<name>A0AAU8B7T2_9CAUD</name>
<sequence length="40" mass="4620">MRLTSTKNPIGHVYLLLGLLFLTQLNATQISHLRTYYISE</sequence>
<dbReference type="EMBL" id="PP511876">
    <property type="protein sequence ID" value="XCD08405.1"/>
    <property type="molecule type" value="Genomic_DNA"/>
</dbReference>
<evidence type="ECO:0000313" key="1">
    <source>
        <dbReference type="EMBL" id="XCD08405.1"/>
    </source>
</evidence>
<reference evidence="1" key="1">
    <citation type="submission" date="2024-03" db="EMBL/GenBank/DDBJ databases">
        <title>Diverse circular DNA viruses in blood, oral, and fecal samples of captive lemurs.</title>
        <authorList>
            <person name="Paietta E.N."/>
            <person name="Kraberger S."/>
            <person name="Lund M.C."/>
            <person name="Custer J.M."/>
            <person name="Vargas K.M."/>
            <person name="Ehmke E.E."/>
            <person name="Yoder A.D."/>
            <person name="Varsani A."/>
        </authorList>
    </citation>
    <scope>NUCLEOTIDE SEQUENCE</scope>
    <source>
        <strain evidence="1">Duke_30FF_63</strain>
    </source>
</reference>
<organism evidence="1">
    <name type="scientific">Dulem virus 42</name>
    <dbReference type="NCBI Taxonomy" id="3145760"/>
    <lineage>
        <taxon>Viruses</taxon>
        <taxon>Duplodnaviria</taxon>
        <taxon>Heunggongvirae</taxon>
        <taxon>Uroviricota</taxon>
        <taxon>Caudoviricetes</taxon>
    </lineage>
</organism>
<protein>
    <submittedName>
        <fullName evidence="1">Uncharacterized protein</fullName>
    </submittedName>
</protein>
<proteinExistence type="predicted"/>